<reference evidence="2 3" key="1">
    <citation type="submission" date="2014-04" db="EMBL/GenBank/DDBJ databases">
        <authorList>
            <consortium name="DOE Joint Genome Institute"/>
            <person name="Kuo A."/>
            <person name="Gay G."/>
            <person name="Dore J."/>
            <person name="Kohler A."/>
            <person name="Nagy L.G."/>
            <person name="Floudas D."/>
            <person name="Copeland A."/>
            <person name="Barry K.W."/>
            <person name="Cichocki N."/>
            <person name="Veneault-Fourrey C."/>
            <person name="LaButti K."/>
            <person name="Lindquist E.A."/>
            <person name="Lipzen A."/>
            <person name="Lundell T."/>
            <person name="Morin E."/>
            <person name="Murat C."/>
            <person name="Sun H."/>
            <person name="Tunlid A."/>
            <person name="Henrissat B."/>
            <person name="Grigoriev I.V."/>
            <person name="Hibbett D.S."/>
            <person name="Martin F."/>
            <person name="Nordberg H.P."/>
            <person name="Cantor M.N."/>
            <person name="Hua S.X."/>
        </authorList>
    </citation>
    <scope>NUCLEOTIDE SEQUENCE [LARGE SCALE GENOMIC DNA]</scope>
    <source>
        <strain evidence="3">h7</strain>
    </source>
</reference>
<dbReference type="OrthoDB" id="2521594at2759"/>
<name>A0A0C3C9W1_HEBCY</name>
<keyword evidence="3" id="KW-1185">Reference proteome</keyword>
<protein>
    <submittedName>
        <fullName evidence="2">Uncharacterized protein</fullName>
    </submittedName>
</protein>
<proteinExistence type="predicted"/>
<dbReference type="AlphaFoldDB" id="A0A0C3C9W1"/>
<dbReference type="Gene3D" id="3.30.200.20">
    <property type="entry name" value="Phosphorylase Kinase, domain 1"/>
    <property type="match status" value="1"/>
</dbReference>
<sequence length="424" mass="48483">MPLRPNKDRFKAETGLRILDLKAHRTQLKKLALDQDMMEEVRVIGSKHPNIAIYHTFPLCLTASTLIRKMGPISHFKWDTSQTMGSFSKGVSRQAWAPDAKMGLRSKIVPSKSTFRSKEQRPKQSQAALKKLAKVARGNNPIVRDPGRRGLRPMRYHPEPKHYLQHAWCRAVENDATFIIFQCAKYERIGFRHRETQTLYLSELIDPSVLPTYGKMEIGLQIAIVKDLIERRAATKEKEKETDLSNAAKKRPAEDNESSDSIKRQKTGKKYDAAVPSAEVIDSGLGARDLALLRLEYPPFNSTVPSSFIRVEPSCAPSMKDRILQEIKGRKKYSPSEYFTLTLTEPFATGAIGTVHRASARFQFHSTTIEYPELAVKFAFHEEHQEQLRHEYKVYRHMASVGFTMNILRVHGLFQDSYTDLINR</sequence>
<evidence type="ECO:0000256" key="1">
    <source>
        <dbReference type="SAM" id="MobiDB-lite"/>
    </source>
</evidence>
<dbReference type="STRING" id="686832.A0A0C3C9W1"/>
<dbReference type="HOGENOM" id="CLU_647332_0_0_1"/>
<dbReference type="Proteomes" id="UP000053424">
    <property type="component" value="Unassembled WGS sequence"/>
</dbReference>
<reference evidence="3" key="2">
    <citation type="submission" date="2015-01" db="EMBL/GenBank/DDBJ databases">
        <title>Evolutionary Origins and Diversification of the Mycorrhizal Mutualists.</title>
        <authorList>
            <consortium name="DOE Joint Genome Institute"/>
            <consortium name="Mycorrhizal Genomics Consortium"/>
            <person name="Kohler A."/>
            <person name="Kuo A."/>
            <person name="Nagy L.G."/>
            <person name="Floudas D."/>
            <person name="Copeland A."/>
            <person name="Barry K.W."/>
            <person name="Cichocki N."/>
            <person name="Veneault-Fourrey C."/>
            <person name="LaButti K."/>
            <person name="Lindquist E.A."/>
            <person name="Lipzen A."/>
            <person name="Lundell T."/>
            <person name="Morin E."/>
            <person name="Murat C."/>
            <person name="Riley R."/>
            <person name="Ohm R."/>
            <person name="Sun H."/>
            <person name="Tunlid A."/>
            <person name="Henrissat B."/>
            <person name="Grigoriev I.V."/>
            <person name="Hibbett D.S."/>
            <person name="Martin F."/>
        </authorList>
    </citation>
    <scope>NUCLEOTIDE SEQUENCE [LARGE SCALE GENOMIC DNA]</scope>
    <source>
        <strain evidence="3">h7</strain>
    </source>
</reference>
<accession>A0A0C3C9W1</accession>
<organism evidence="2 3">
    <name type="scientific">Hebeloma cylindrosporum</name>
    <dbReference type="NCBI Taxonomy" id="76867"/>
    <lineage>
        <taxon>Eukaryota</taxon>
        <taxon>Fungi</taxon>
        <taxon>Dikarya</taxon>
        <taxon>Basidiomycota</taxon>
        <taxon>Agaricomycotina</taxon>
        <taxon>Agaricomycetes</taxon>
        <taxon>Agaricomycetidae</taxon>
        <taxon>Agaricales</taxon>
        <taxon>Agaricineae</taxon>
        <taxon>Hymenogastraceae</taxon>
        <taxon>Hebeloma</taxon>
    </lineage>
</organism>
<dbReference type="EMBL" id="KN831781">
    <property type="protein sequence ID" value="KIM41014.1"/>
    <property type="molecule type" value="Genomic_DNA"/>
</dbReference>
<feature type="region of interest" description="Disordered" evidence="1">
    <location>
        <begin position="235"/>
        <end position="270"/>
    </location>
</feature>
<evidence type="ECO:0000313" key="3">
    <source>
        <dbReference type="Proteomes" id="UP000053424"/>
    </source>
</evidence>
<evidence type="ECO:0000313" key="2">
    <source>
        <dbReference type="EMBL" id="KIM41014.1"/>
    </source>
</evidence>
<gene>
    <name evidence="2" type="ORF">M413DRAFT_28111</name>
</gene>